<name>A0A0A7RGH0_9LACO</name>
<evidence type="ECO:0000256" key="1">
    <source>
        <dbReference type="SAM" id="Phobius"/>
    </source>
</evidence>
<feature type="transmembrane region" description="Helical" evidence="1">
    <location>
        <begin position="12"/>
        <end position="41"/>
    </location>
</feature>
<keyword evidence="1" id="KW-0812">Transmembrane</keyword>
<keyword evidence="1" id="KW-1133">Transmembrane helix</keyword>
<evidence type="ECO:0000313" key="2">
    <source>
        <dbReference type="EMBL" id="AJA34336.1"/>
    </source>
</evidence>
<dbReference type="EMBL" id="KM886871">
    <property type="protein sequence ID" value="AJA34336.1"/>
    <property type="molecule type" value="Genomic_DNA"/>
</dbReference>
<proteinExistence type="predicted"/>
<dbReference type="AlphaFoldDB" id="A0A0A7RGH0"/>
<sequence length="75" mass="8893">MSESMQKIMYHIILFVDVFLTFYAINTGNIIGCVVLIFFSITFSKEASPILLKNYYKRLEKRKLILNELLKKKRD</sequence>
<accession>A0A0A7RGH0</accession>
<protein>
    <submittedName>
        <fullName evidence="2">Uncharacterized protein</fullName>
    </submittedName>
</protein>
<reference evidence="2" key="1">
    <citation type="journal article" date="2014" name="Appl. Environ. Microbiol.">
        <title>Detection and genomic characterization of motility in Lactobacillus curvatus: confirmation of motility in a species outside the Lactobacillus salivarius clade.</title>
        <authorList>
            <person name="Cousin F.J."/>
            <person name="Lynch S.M."/>
            <person name="Harris H.M."/>
            <person name="McCann A."/>
            <person name="Lynch D.B."/>
            <person name="Neville B.A."/>
            <person name="Irisawa T."/>
            <person name="Okada S."/>
            <person name="Endo A."/>
            <person name="O'Toole P.W."/>
        </authorList>
    </citation>
    <scope>NUCLEOTIDE SEQUENCE</scope>
    <source>
        <strain evidence="2">DSM 21376</strain>
    </source>
</reference>
<organism evidence="2">
    <name type="scientific">Liquorilactobacillus sucicola</name>
    <dbReference type="NCBI Taxonomy" id="519050"/>
    <lineage>
        <taxon>Bacteria</taxon>
        <taxon>Bacillati</taxon>
        <taxon>Bacillota</taxon>
        <taxon>Bacilli</taxon>
        <taxon>Lactobacillales</taxon>
        <taxon>Lactobacillaceae</taxon>
        <taxon>Liquorilactobacillus</taxon>
    </lineage>
</organism>
<keyword evidence="1" id="KW-0472">Membrane</keyword>